<feature type="transmembrane region" description="Helical" evidence="5">
    <location>
        <begin position="292"/>
        <end position="312"/>
    </location>
</feature>
<dbReference type="Pfam" id="PF04932">
    <property type="entry name" value="Wzy_C"/>
    <property type="match status" value="1"/>
</dbReference>
<feature type="transmembrane region" description="Helical" evidence="5">
    <location>
        <begin position="46"/>
        <end position="64"/>
    </location>
</feature>
<evidence type="ECO:0000313" key="7">
    <source>
        <dbReference type="EMBL" id="OGL82009.1"/>
    </source>
</evidence>
<proteinExistence type="predicted"/>
<comment type="caution">
    <text evidence="7">The sequence shown here is derived from an EMBL/GenBank/DDBJ whole genome shotgun (WGS) entry which is preliminary data.</text>
</comment>
<reference evidence="7 8" key="1">
    <citation type="journal article" date="2016" name="Nat. Commun.">
        <title>Thousands of microbial genomes shed light on interconnected biogeochemical processes in an aquifer system.</title>
        <authorList>
            <person name="Anantharaman K."/>
            <person name="Brown C.T."/>
            <person name="Hug L.A."/>
            <person name="Sharon I."/>
            <person name="Castelle C.J."/>
            <person name="Probst A.J."/>
            <person name="Thomas B.C."/>
            <person name="Singh A."/>
            <person name="Wilkins M.J."/>
            <person name="Karaoz U."/>
            <person name="Brodie E.L."/>
            <person name="Williams K.H."/>
            <person name="Hubbard S.S."/>
            <person name="Banfield J.F."/>
        </authorList>
    </citation>
    <scope>NUCLEOTIDE SEQUENCE [LARGE SCALE GENOMIC DNA]</scope>
</reference>
<dbReference type="InterPro" id="IPR051533">
    <property type="entry name" value="WaaL-like"/>
</dbReference>
<evidence type="ECO:0000256" key="3">
    <source>
        <dbReference type="ARBA" id="ARBA00022989"/>
    </source>
</evidence>
<feature type="transmembrane region" description="Helical" evidence="5">
    <location>
        <begin position="85"/>
        <end position="106"/>
    </location>
</feature>
<feature type="domain" description="O-antigen ligase-related" evidence="6">
    <location>
        <begin position="238"/>
        <end position="397"/>
    </location>
</feature>
<keyword evidence="3 5" id="KW-1133">Transmembrane helix</keyword>
<gene>
    <name evidence="7" type="ORF">A3B21_04805</name>
</gene>
<evidence type="ECO:0000256" key="2">
    <source>
        <dbReference type="ARBA" id="ARBA00022692"/>
    </source>
</evidence>
<evidence type="ECO:0000256" key="5">
    <source>
        <dbReference type="SAM" id="Phobius"/>
    </source>
</evidence>
<dbReference type="PANTHER" id="PTHR37422:SF13">
    <property type="entry name" value="LIPOPOLYSACCHARIDE BIOSYNTHESIS PROTEIN PA4999-RELATED"/>
    <property type="match status" value="1"/>
</dbReference>
<feature type="transmembrane region" description="Helical" evidence="5">
    <location>
        <begin position="112"/>
        <end position="131"/>
    </location>
</feature>
<evidence type="ECO:0000313" key="8">
    <source>
        <dbReference type="Proteomes" id="UP000176897"/>
    </source>
</evidence>
<protein>
    <recommendedName>
        <fullName evidence="6">O-antigen ligase-related domain-containing protein</fullName>
    </recommendedName>
</protein>
<organism evidence="7 8">
    <name type="scientific">Candidatus Uhrbacteria bacterium RIFCSPLOWO2_01_FULL_47_24</name>
    <dbReference type="NCBI Taxonomy" id="1802401"/>
    <lineage>
        <taxon>Bacteria</taxon>
        <taxon>Candidatus Uhriibacteriota</taxon>
    </lineage>
</organism>
<feature type="transmembrane region" description="Helical" evidence="5">
    <location>
        <begin position="254"/>
        <end position="271"/>
    </location>
</feature>
<dbReference type="STRING" id="1802401.A3B21_04805"/>
<dbReference type="Proteomes" id="UP000176897">
    <property type="component" value="Unassembled WGS sequence"/>
</dbReference>
<keyword evidence="2 5" id="KW-0812">Transmembrane</keyword>
<evidence type="ECO:0000259" key="6">
    <source>
        <dbReference type="Pfam" id="PF04932"/>
    </source>
</evidence>
<dbReference type="InterPro" id="IPR007016">
    <property type="entry name" value="O-antigen_ligase-rel_domated"/>
</dbReference>
<keyword evidence="4 5" id="KW-0472">Membrane</keyword>
<dbReference type="GO" id="GO:0016020">
    <property type="term" value="C:membrane"/>
    <property type="evidence" value="ECO:0007669"/>
    <property type="project" value="UniProtKB-SubCell"/>
</dbReference>
<name>A0A1F7UUS6_9BACT</name>
<dbReference type="PANTHER" id="PTHR37422">
    <property type="entry name" value="TEICHURONIC ACID BIOSYNTHESIS PROTEIN TUAE"/>
    <property type="match status" value="1"/>
</dbReference>
<sequence length="495" mass="56330">MNYYYILLTTFYILFTVLAWKRLNWAVLFVIAALPSYLIRFRVGPIPMTVLEGMILIIFAVWFVKRNSRIHNPSSPPLNLRGGRVGLSFYIPLLLFLLASTLSMFVSPDLRAASGIWKAYFVEPILFFFVLRDLIRNHVTRYTLHVTQIIAALSLTALALSLYAIYQRFTGFGIPPPWDTELRVTSIFPYPNALALFLAPLVPLFIAQLLTKFRHSERSEESRANARQLFVIGYWLLVTIATIVAIVFAKSTGAMVGIAAGLLLIYALWFVRSKTYDRSKLTATKFYILHTTYYILAIAGLTILLLRVMPSIKDELLLRDWSGHVRRTQWTETWQMLKDTSTPLGAGRPILGAGLAGYKETLAPYHKATYLEIFEYPHNIVLNFWSETGLLGLFAFVWLIIIFFRTTFPSLRSDASVGLRPSRASEIREGRVGYEPYTIAVMTSMVVVLIHGLVDVPYFKNDLAILFWIVYALGMELSKSTLSQPLLTTDKDVIY</sequence>
<dbReference type="AlphaFoldDB" id="A0A1F7UUS6"/>
<feature type="transmembrane region" description="Helical" evidence="5">
    <location>
        <begin position="228"/>
        <end position="248"/>
    </location>
</feature>
<accession>A0A1F7UUS6</accession>
<comment type="subcellular location">
    <subcellularLocation>
        <location evidence="1">Membrane</location>
        <topology evidence="1">Multi-pass membrane protein</topology>
    </subcellularLocation>
</comment>
<feature type="transmembrane region" description="Helical" evidence="5">
    <location>
        <begin position="432"/>
        <end position="452"/>
    </location>
</feature>
<feature type="transmembrane region" description="Helical" evidence="5">
    <location>
        <begin position="390"/>
        <end position="411"/>
    </location>
</feature>
<feature type="transmembrane region" description="Helical" evidence="5">
    <location>
        <begin position="186"/>
        <end position="207"/>
    </location>
</feature>
<feature type="transmembrane region" description="Helical" evidence="5">
    <location>
        <begin position="143"/>
        <end position="166"/>
    </location>
</feature>
<dbReference type="EMBL" id="MGEJ01000001">
    <property type="protein sequence ID" value="OGL82009.1"/>
    <property type="molecule type" value="Genomic_DNA"/>
</dbReference>
<evidence type="ECO:0000256" key="1">
    <source>
        <dbReference type="ARBA" id="ARBA00004141"/>
    </source>
</evidence>
<evidence type="ECO:0000256" key="4">
    <source>
        <dbReference type="ARBA" id="ARBA00023136"/>
    </source>
</evidence>
<feature type="transmembrane region" description="Helical" evidence="5">
    <location>
        <begin position="12"/>
        <end position="34"/>
    </location>
</feature>